<dbReference type="EMBL" id="JAFBRM010000001">
    <property type="protein sequence ID" value="MBM1713184.1"/>
    <property type="molecule type" value="Genomic_DNA"/>
</dbReference>
<proteinExistence type="predicted"/>
<dbReference type="InterPro" id="IPR008767">
    <property type="entry name" value="Phage_SPP1_head-tail_adaptor"/>
</dbReference>
<evidence type="ECO:0000313" key="2">
    <source>
        <dbReference type="Proteomes" id="UP000732193"/>
    </source>
</evidence>
<dbReference type="AlphaFoldDB" id="A0AAE2VXG0"/>
<gene>
    <name evidence="1" type="ORF">JQV55_06390</name>
</gene>
<name>A0AAE2VXG0_9RHOB</name>
<dbReference type="Pfam" id="PF05521">
    <property type="entry name" value="Phage_HCP"/>
    <property type="match status" value="1"/>
</dbReference>
<comment type="caution">
    <text evidence="1">The sequence shown here is derived from an EMBL/GenBank/DDBJ whole genome shotgun (WGS) entry which is preliminary data.</text>
</comment>
<dbReference type="Proteomes" id="UP000732193">
    <property type="component" value="Unassembled WGS sequence"/>
</dbReference>
<dbReference type="Gene3D" id="2.40.10.270">
    <property type="entry name" value="Bacteriophage SPP1 head-tail adaptor protein"/>
    <property type="match status" value="1"/>
</dbReference>
<organism evidence="1 2">
    <name type="scientific">Sulfitobacter geojensis</name>
    <dbReference type="NCBI Taxonomy" id="1342299"/>
    <lineage>
        <taxon>Bacteria</taxon>
        <taxon>Pseudomonadati</taxon>
        <taxon>Pseudomonadota</taxon>
        <taxon>Alphaproteobacteria</taxon>
        <taxon>Rhodobacterales</taxon>
        <taxon>Roseobacteraceae</taxon>
        <taxon>Sulfitobacter</taxon>
    </lineage>
</organism>
<keyword evidence="2" id="KW-1185">Reference proteome</keyword>
<evidence type="ECO:0000313" key="1">
    <source>
        <dbReference type="EMBL" id="MBM1713184.1"/>
    </source>
</evidence>
<accession>A0AAE2VXG0</accession>
<reference evidence="1 2" key="1">
    <citation type="submission" date="2021-01" db="EMBL/GenBank/DDBJ databases">
        <title>Diatom-associated Roseobacters Show Island Model of Population Structure.</title>
        <authorList>
            <person name="Qu L."/>
            <person name="Feng X."/>
            <person name="Chen Y."/>
            <person name="Li L."/>
            <person name="Wang X."/>
            <person name="Hu Z."/>
            <person name="Wang H."/>
            <person name="Luo H."/>
        </authorList>
    </citation>
    <scope>NUCLEOTIDE SEQUENCE [LARGE SCALE GENOMIC DNA]</scope>
    <source>
        <strain evidence="1 2">TR60-84</strain>
    </source>
</reference>
<dbReference type="InterPro" id="IPR038666">
    <property type="entry name" value="SSP1_head-tail_sf"/>
</dbReference>
<protein>
    <submittedName>
        <fullName evidence="1">Head-tail adaptor protein</fullName>
    </submittedName>
</protein>
<sequence length="139" mass="15821">MDRMTLQKAGALDRQITIIREIETVAESGSVSKKWGQLAILRAQLIKGDVVEEGREYGNTEAGNIDLRIRFRRGLITADRIIFGLGLYEIETIEEVGRQRMLDLRARMVSRDIPPYLSEMPIIDDAAQDRFNVLSSAQW</sequence>